<protein>
    <recommendedName>
        <fullName evidence="3">TrfA protein</fullName>
    </recommendedName>
</protein>
<evidence type="ECO:0000313" key="1">
    <source>
        <dbReference type="EMBL" id="AZE46572.1"/>
    </source>
</evidence>
<gene>
    <name evidence="1" type="ORF">C4K04_0880</name>
</gene>
<evidence type="ECO:0008006" key="3">
    <source>
        <dbReference type="Google" id="ProtNLM"/>
    </source>
</evidence>
<dbReference type="AlphaFoldDB" id="A0A3G7TJL7"/>
<organism evidence="1 2">
    <name type="scientific">Pseudomonas chlororaphis</name>
    <dbReference type="NCBI Taxonomy" id="587753"/>
    <lineage>
        <taxon>Bacteria</taxon>
        <taxon>Pseudomonadati</taxon>
        <taxon>Pseudomonadota</taxon>
        <taxon>Gammaproteobacteria</taxon>
        <taxon>Pseudomonadales</taxon>
        <taxon>Pseudomonadaceae</taxon>
        <taxon>Pseudomonas</taxon>
    </lineage>
</organism>
<dbReference type="InterPro" id="IPR010751">
    <property type="entry name" value="TrfA"/>
</dbReference>
<reference evidence="1 2" key="1">
    <citation type="submission" date="2018-03" db="EMBL/GenBank/DDBJ databases">
        <title>Diversity of phytobeneficial traits revealed by whole-genome analysis of worldwide-isolated phenazine-producing Pseudomonas spp.</title>
        <authorList>
            <person name="Biessy A."/>
            <person name="Novinscak A."/>
            <person name="Blom J."/>
            <person name="Leger G."/>
            <person name="Thomashow L.S."/>
            <person name="Cazorla F.M."/>
            <person name="Josic D."/>
            <person name="Filion M."/>
        </authorList>
    </citation>
    <scope>NUCLEOTIDE SEQUENCE [LARGE SCALE GENOMIC DNA]</scope>
    <source>
        <strain evidence="1 2">B25</strain>
    </source>
</reference>
<dbReference type="Pfam" id="PF07042">
    <property type="entry name" value="TrfA"/>
    <property type="match status" value="1"/>
</dbReference>
<accession>A0A3G7TJL7</accession>
<name>A0A3G7TJL7_9PSED</name>
<dbReference type="Proteomes" id="UP000268048">
    <property type="component" value="Chromosome"/>
</dbReference>
<proteinExistence type="predicted"/>
<dbReference type="EMBL" id="CP027753">
    <property type="protein sequence ID" value="AZE46572.1"/>
    <property type="molecule type" value="Genomic_DNA"/>
</dbReference>
<evidence type="ECO:0000313" key="2">
    <source>
        <dbReference type="Proteomes" id="UP000268048"/>
    </source>
</evidence>
<sequence length="292" mass="33461">MSSNLPIPGRIFTKLGEHNKRSRAQPQGFEIEQVHSLMPNWSDSVRRVPNVALRSALFGAISKGHRPYLERVKIHALGGISIYYTGALLDQGDLDVWETVLHLARMQELGAECRVTAYRLLKDLGRTDTGKNRAILDRHLSRMKATALQVQVSEHSYEGSLIHEVYRDHDTRSYVIRLNPKLRVLFLDDQFTDVDWSIRQELHGRPLAQWLHGFYVTHARPYDFKVKTLHQLCGSRARSLCDFKKDLRRSLDAVERASNAAGQPFSYLVEGDLVRVRITPSSSQRRHLAKKC</sequence>